<dbReference type="EMBL" id="CYGY02000002">
    <property type="protein sequence ID" value="SIT35125.1"/>
    <property type="molecule type" value="Genomic_DNA"/>
</dbReference>
<name>A0A1N7RJ62_9BURK</name>
<reference evidence="1" key="1">
    <citation type="submission" date="2016-12" db="EMBL/GenBank/DDBJ databases">
        <authorList>
            <person name="Moulin L."/>
        </authorList>
    </citation>
    <scope>NUCLEOTIDE SEQUENCE [LARGE SCALE GENOMIC DNA]</scope>
    <source>
        <strain evidence="1">STM 7183</strain>
    </source>
</reference>
<dbReference type="Proteomes" id="UP000195569">
    <property type="component" value="Unassembled WGS sequence"/>
</dbReference>
<protein>
    <submittedName>
        <fullName evidence="1">Uncharacterized protein</fullName>
    </submittedName>
</protein>
<evidence type="ECO:0000313" key="1">
    <source>
        <dbReference type="EMBL" id="SIT35125.1"/>
    </source>
</evidence>
<gene>
    <name evidence="1" type="ORF">BN2476_20039</name>
</gene>
<accession>A0A1N7RJ62</accession>
<dbReference type="AlphaFoldDB" id="A0A1N7RJ62"/>
<proteinExistence type="predicted"/>
<organism evidence="1 2">
    <name type="scientific">Paraburkholderia piptadeniae</name>
    <dbReference type="NCBI Taxonomy" id="1701573"/>
    <lineage>
        <taxon>Bacteria</taxon>
        <taxon>Pseudomonadati</taxon>
        <taxon>Pseudomonadota</taxon>
        <taxon>Betaproteobacteria</taxon>
        <taxon>Burkholderiales</taxon>
        <taxon>Burkholderiaceae</taxon>
        <taxon>Paraburkholderia</taxon>
    </lineage>
</organism>
<comment type="caution">
    <text evidence="1">The sequence shown here is derived from an EMBL/GenBank/DDBJ whole genome shotgun (WGS) entry which is preliminary data.</text>
</comment>
<evidence type="ECO:0000313" key="2">
    <source>
        <dbReference type="Proteomes" id="UP000195569"/>
    </source>
</evidence>
<keyword evidence="2" id="KW-1185">Reference proteome</keyword>
<sequence length="226" mass="26138">MLASLGITVDAMRIYRLPHEWRVDMGADIVKDRLYKRKEAHGHRAPLTKRLWGADPENRAVGRSVAEQLLAQFAAFLRFERQGRRRPRKQARNPDRLARFLAPAVFARFDARKRLLNLLQQLALAVARAQFQRMLFLDRRAVGRVRHDHGFAQIFGGLAGVAEDFRLQLFEPVLEESELILIHVILVAHLQDFGFGQESFRRHLACFFNVRQIIARTFVLPAKAPR</sequence>